<feature type="region of interest" description="Disordered" evidence="1">
    <location>
        <begin position="1"/>
        <end position="43"/>
    </location>
</feature>
<evidence type="ECO:0000313" key="2">
    <source>
        <dbReference type="EMBL" id="KAF7824498.1"/>
    </source>
</evidence>
<evidence type="ECO:0000256" key="1">
    <source>
        <dbReference type="SAM" id="MobiDB-lite"/>
    </source>
</evidence>
<keyword evidence="3" id="KW-1185">Reference proteome</keyword>
<feature type="compositionally biased region" description="Basic and acidic residues" evidence="1">
    <location>
        <begin position="15"/>
        <end position="37"/>
    </location>
</feature>
<dbReference type="EMBL" id="JAAIUW010000007">
    <property type="protein sequence ID" value="KAF7824498.1"/>
    <property type="molecule type" value="Genomic_DNA"/>
</dbReference>
<proteinExistence type="predicted"/>
<accession>A0A834TLK4</accession>
<comment type="caution">
    <text evidence="2">The sequence shown here is derived from an EMBL/GenBank/DDBJ whole genome shotgun (WGS) entry which is preliminary data.</text>
</comment>
<evidence type="ECO:0000313" key="3">
    <source>
        <dbReference type="Proteomes" id="UP000634136"/>
    </source>
</evidence>
<name>A0A834TLK4_9FABA</name>
<gene>
    <name evidence="2" type="ORF">G2W53_022642</name>
</gene>
<dbReference type="AlphaFoldDB" id="A0A834TLK4"/>
<reference evidence="2" key="1">
    <citation type="submission" date="2020-09" db="EMBL/GenBank/DDBJ databases">
        <title>Genome-Enabled Discovery of Anthraquinone Biosynthesis in Senna tora.</title>
        <authorList>
            <person name="Kang S.-H."/>
            <person name="Pandey R.P."/>
            <person name="Lee C.-M."/>
            <person name="Sim J.-S."/>
            <person name="Jeong J.-T."/>
            <person name="Choi B.-S."/>
            <person name="Jung M."/>
            <person name="Ginzburg D."/>
            <person name="Zhao K."/>
            <person name="Won S.Y."/>
            <person name="Oh T.-J."/>
            <person name="Yu Y."/>
            <person name="Kim N.-H."/>
            <person name="Lee O.R."/>
            <person name="Lee T.-H."/>
            <person name="Bashyal P."/>
            <person name="Kim T.-S."/>
            <person name="Lee W.-H."/>
            <person name="Kawkins C."/>
            <person name="Kim C.-K."/>
            <person name="Kim J.S."/>
            <person name="Ahn B.O."/>
            <person name="Rhee S.Y."/>
            <person name="Sohng J.K."/>
        </authorList>
    </citation>
    <scope>NUCLEOTIDE SEQUENCE</scope>
    <source>
        <tissue evidence="2">Leaf</tissue>
    </source>
</reference>
<protein>
    <submittedName>
        <fullName evidence="2">Uncharacterized protein</fullName>
    </submittedName>
</protein>
<sequence length="43" mass="4791">MSQREGIVEDMNDESSTHHESPPPLEGRGRGRSDGSNRGRGRR</sequence>
<organism evidence="2 3">
    <name type="scientific">Senna tora</name>
    <dbReference type="NCBI Taxonomy" id="362788"/>
    <lineage>
        <taxon>Eukaryota</taxon>
        <taxon>Viridiplantae</taxon>
        <taxon>Streptophyta</taxon>
        <taxon>Embryophyta</taxon>
        <taxon>Tracheophyta</taxon>
        <taxon>Spermatophyta</taxon>
        <taxon>Magnoliopsida</taxon>
        <taxon>eudicotyledons</taxon>
        <taxon>Gunneridae</taxon>
        <taxon>Pentapetalae</taxon>
        <taxon>rosids</taxon>
        <taxon>fabids</taxon>
        <taxon>Fabales</taxon>
        <taxon>Fabaceae</taxon>
        <taxon>Caesalpinioideae</taxon>
        <taxon>Cassia clade</taxon>
        <taxon>Senna</taxon>
    </lineage>
</organism>
<dbReference type="Proteomes" id="UP000634136">
    <property type="component" value="Unassembled WGS sequence"/>
</dbReference>